<accession>A0A430B632</accession>
<evidence type="ECO:0000313" key="3">
    <source>
        <dbReference type="Proteomes" id="UP000287605"/>
    </source>
</evidence>
<organism evidence="2 3">
    <name type="scientific">Vagococcus elongatus</name>
    <dbReference type="NCBI Taxonomy" id="180344"/>
    <lineage>
        <taxon>Bacteria</taxon>
        <taxon>Bacillati</taxon>
        <taxon>Bacillota</taxon>
        <taxon>Bacilli</taxon>
        <taxon>Lactobacillales</taxon>
        <taxon>Enterococcaceae</taxon>
        <taxon>Vagococcus</taxon>
    </lineage>
</organism>
<dbReference type="Pfam" id="PF00571">
    <property type="entry name" value="CBS"/>
    <property type="match status" value="1"/>
</dbReference>
<dbReference type="InterPro" id="IPR000644">
    <property type="entry name" value="CBS_dom"/>
</dbReference>
<dbReference type="SUPFAM" id="SSF54631">
    <property type="entry name" value="CBS-domain pair"/>
    <property type="match status" value="1"/>
</dbReference>
<reference evidence="2 3" key="1">
    <citation type="submission" date="2017-05" db="EMBL/GenBank/DDBJ databases">
        <title>Vagococcus spp. assemblies.</title>
        <authorList>
            <person name="Gulvik C.A."/>
        </authorList>
    </citation>
    <scope>NUCLEOTIDE SEQUENCE [LARGE SCALE GENOMIC DNA]</scope>
    <source>
        <strain evidence="2 3">CCUG 51432</strain>
    </source>
</reference>
<name>A0A430B632_9ENTE</name>
<dbReference type="OrthoDB" id="49104at2"/>
<keyword evidence="3" id="KW-1185">Reference proteome</keyword>
<evidence type="ECO:0000259" key="1">
    <source>
        <dbReference type="Pfam" id="PF00571"/>
    </source>
</evidence>
<feature type="domain" description="CBS" evidence="1">
    <location>
        <begin position="161"/>
        <end position="211"/>
    </location>
</feature>
<comment type="caution">
    <text evidence="2">The sequence shown here is derived from an EMBL/GenBank/DDBJ whole genome shotgun (WGS) entry which is preliminary data.</text>
</comment>
<dbReference type="InterPro" id="IPR046342">
    <property type="entry name" value="CBS_dom_sf"/>
</dbReference>
<sequence>MRRQLDNPANIGFSELVRRLSRRKDLLIQEHGDDLIQLAQLRNAIVHDKIAPDFIIAEPNDWAVKKIIQIEEDLINPEKVIPVFQKNVTGFEQSTLLSDLLKIVASKGYSQFPIYRRGKFLGLITAHGLGIWLARHTKDNYLDIEGKTAFDVLDSDRRSQNFRFVAAATPVFEAVELFLNSPYIEALLITKDGHPDGNLLGIIRPRDVFKNYYGE</sequence>
<gene>
    <name evidence="2" type="ORF">CBF29_00915</name>
</gene>
<protein>
    <recommendedName>
        <fullName evidence="1">CBS domain-containing protein</fullName>
    </recommendedName>
</protein>
<dbReference type="Gene3D" id="3.10.580.10">
    <property type="entry name" value="CBS-domain"/>
    <property type="match status" value="1"/>
</dbReference>
<dbReference type="EMBL" id="NGKA01000001">
    <property type="protein sequence ID" value="RSU15771.1"/>
    <property type="molecule type" value="Genomic_DNA"/>
</dbReference>
<dbReference type="RefSeq" id="WP_126806532.1">
    <property type="nucleotide sequence ID" value="NZ_NGKA01000001.1"/>
</dbReference>
<dbReference type="Proteomes" id="UP000287605">
    <property type="component" value="Unassembled WGS sequence"/>
</dbReference>
<proteinExistence type="predicted"/>
<dbReference type="AlphaFoldDB" id="A0A430B632"/>
<evidence type="ECO:0000313" key="2">
    <source>
        <dbReference type="EMBL" id="RSU15771.1"/>
    </source>
</evidence>